<accession>A0AAJ0DBU3</accession>
<dbReference type="EMBL" id="JAWDJX010000070">
    <property type="protein sequence ID" value="KAK3047030.1"/>
    <property type="molecule type" value="Genomic_DNA"/>
</dbReference>
<dbReference type="GO" id="GO:0003729">
    <property type="term" value="F:mRNA binding"/>
    <property type="evidence" value="ECO:0007669"/>
    <property type="project" value="TreeGrafter"/>
</dbReference>
<dbReference type="PANTHER" id="PTHR22792">
    <property type="entry name" value="LUPUS LA PROTEIN-RELATED"/>
    <property type="match status" value="1"/>
</dbReference>
<evidence type="ECO:0000313" key="7">
    <source>
        <dbReference type="EMBL" id="KAK3047030.1"/>
    </source>
</evidence>
<comment type="caution">
    <text evidence="7">The sequence shown here is derived from an EMBL/GenBank/DDBJ whole genome shotgun (WGS) entry which is preliminary data.</text>
</comment>
<evidence type="ECO:0000256" key="5">
    <source>
        <dbReference type="SAM" id="MobiDB-lite"/>
    </source>
</evidence>
<feature type="region of interest" description="Disordered" evidence="5">
    <location>
        <begin position="566"/>
        <end position="588"/>
    </location>
</feature>
<evidence type="ECO:0000259" key="6">
    <source>
        <dbReference type="PROSITE" id="PS50961"/>
    </source>
</evidence>
<dbReference type="PRINTS" id="PR00302">
    <property type="entry name" value="LUPUSLA"/>
</dbReference>
<dbReference type="InterPro" id="IPR002344">
    <property type="entry name" value="Lupus_La"/>
</dbReference>
<keyword evidence="3" id="KW-0539">Nucleus</keyword>
<dbReference type="GO" id="GO:0033167">
    <property type="term" value="C:ARC complex"/>
    <property type="evidence" value="ECO:0007669"/>
    <property type="project" value="InterPro"/>
</dbReference>
<dbReference type="Gene3D" id="1.10.10.10">
    <property type="entry name" value="Winged helix-like DNA-binding domain superfamily/Winged helix DNA-binding domain"/>
    <property type="match status" value="1"/>
</dbReference>
<sequence length="588" mass="66160">MATAAVEETAVRDFAVKQEQDASTEVPARADSAITNWTTPQTTPHPQAAEIIRQVEFYFGDDNLLQDAHLLALIKEGKGKVSLHEIMSFRKMSSYKPRSAVADALKHSSLVEVTADGKSIRRRFPPARRMTVKPRLNLNRQKKVIPEDKPWLTKGLMKPTGFEEYITEGPIKPVEFEQDREDYAEDMSFTSRIETAVTRFTARRKMHQETRAIFSKYMLFGGMDGGQQMFTGGGFMTEETEGLTKKEIAEKTAYYGVSERVMDGFEVFEGVSTWSVDFEATAKGFLSSQFMAQSNWYDVNQIKTATNVLRKFYNYLLLHDVCPEYKHQLMAARKVCDVAEEELPKLAVVDKSLPGGFNTACSTLFGGNYAGLHAGKGDWVVEDDDVGWVEDDAKKVFLAGVAAYGTDEQFAAVEAKLDGTKKPFQVISIENLGLEVVAIEFMTEEAKQVYEDPRLTSTIVKPMGRLHCIRWEVPHAPPMDLPKSALEAKKSQKFEFLIDEEILKSCYPGLKMEVCVKELDIGVKWIDYLETTYASFFTWLVNENIREWKEPGPARQWMGRQVGGQEMVGAEGEGGVGVDEGYDDEEPD</sequence>
<dbReference type="AlphaFoldDB" id="A0AAJ0DBU3"/>
<dbReference type="GO" id="GO:0006396">
    <property type="term" value="P:RNA processing"/>
    <property type="evidence" value="ECO:0007669"/>
    <property type="project" value="InterPro"/>
</dbReference>
<organism evidence="7 8">
    <name type="scientific">Extremus antarcticus</name>
    <dbReference type="NCBI Taxonomy" id="702011"/>
    <lineage>
        <taxon>Eukaryota</taxon>
        <taxon>Fungi</taxon>
        <taxon>Dikarya</taxon>
        <taxon>Ascomycota</taxon>
        <taxon>Pezizomycotina</taxon>
        <taxon>Dothideomycetes</taxon>
        <taxon>Dothideomycetidae</taxon>
        <taxon>Mycosphaerellales</taxon>
        <taxon>Extremaceae</taxon>
        <taxon>Extremus</taxon>
    </lineage>
</organism>
<protein>
    <recommendedName>
        <fullName evidence="6">HTH La-type RNA-binding domain-containing protein</fullName>
    </recommendedName>
</protein>
<name>A0AAJ0DBU3_9PEZI</name>
<evidence type="ECO:0000313" key="8">
    <source>
        <dbReference type="Proteomes" id="UP001271007"/>
    </source>
</evidence>
<dbReference type="PROSITE" id="PS50961">
    <property type="entry name" value="HTH_LA"/>
    <property type="match status" value="1"/>
</dbReference>
<proteinExistence type="predicted"/>
<dbReference type="Pfam" id="PF09692">
    <property type="entry name" value="Arb1"/>
    <property type="match status" value="1"/>
</dbReference>
<keyword evidence="2 4" id="KW-0694">RNA-binding</keyword>
<dbReference type="Proteomes" id="UP001271007">
    <property type="component" value="Unassembled WGS sequence"/>
</dbReference>
<reference evidence="7" key="1">
    <citation type="submission" date="2023-04" db="EMBL/GenBank/DDBJ databases">
        <title>Black Yeasts Isolated from many extreme environments.</title>
        <authorList>
            <person name="Coleine C."/>
            <person name="Stajich J.E."/>
            <person name="Selbmann L."/>
        </authorList>
    </citation>
    <scope>NUCLEOTIDE SEQUENCE</scope>
    <source>
        <strain evidence="7">CCFEE 5312</strain>
    </source>
</reference>
<gene>
    <name evidence="7" type="ORF">LTR09_011544</name>
</gene>
<evidence type="ECO:0000256" key="2">
    <source>
        <dbReference type="ARBA" id="ARBA00022884"/>
    </source>
</evidence>
<dbReference type="InterPro" id="IPR036388">
    <property type="entry name" value="WH-like_DNA-bd_sf"/>
</dbReference>
<comment type="subcellular location">
    <subcellularLocation>
        <location evidence="1">Nucleus</location>
    </subcellularLocation>
</comment>
<keyword evidence="8" id="KW-1185">Reference proteome</keyword>
<dbReference type="SUPFAM" id="SSF46785">
    <property type="entry name" value="Winged helix' DNA-binding domain"/>
    <property type="match status" value="1"/>
</dbReference>
<dbReference type="InterPro" id="IPR018606">
    <property type="entry name" value="Arb1"/>
</dbReference>
<feature type="domain" description="HTH La-type RNA-binding" evidence="6">
    <location>
        <begin position="41"/>
        <end position="132"/>
    </location>
</feature>
<dbReference type="Pfam" id="PF05383">
    <property type="entry name" value="La"/>
    <property type="match status" value="1"/>
</dbReference>
<dbReference type="InterPro" id="IPR036390">
    <property type="entry name" value="WH_DNA-bd_sf"/>
</dbReference>
<dbReference type="GO" id="GO:0031047">
    <property type="term" value="P:regulatory ncRNA-mediated gene silencing"/>
    <property type="evidence" value="ECO:0007669"/>
    <property type="project" value="InterPro"/>
</dbReference>
<evidence type="ECO:0000256" key="1">
    <source>
        <dbReference type="ARBA" id="ARBA00004123"/>
    </source>
</evidence>
<dbReference type="InterPro" id="IPR045180">
    <property type="entry name" value="La_dom_prot"/>
</dbReference>
<evidence type="ECO:0000256" key="3">
    <source>
        <dbReference type="ARBA" id="ARBA00023242"/>
    </source>
</evidence>
<dbReference type="SMART" id="SM00715">
    <property type="entry name" value="LA"/>
    <property type="match status" value="1"/>
</dbReference>
<dbReference type="InterPro" id="IPR006630">
    <property type="entry name" value="La_HTH"/>
</dbReference>
<dbReference type="PANTHER" id="PTHR22792:SF140">
    <property type="entry name" value="ACHILLES, ISOFORM A"/>
    <property type="match status" value="1"/>
</dbReference>
<evidence type="ECO:0000256" key="4">
    <source>
        <dbReference type="PROSITE-ProRule" id="PRU00332"/>
    </source>
</evidence>